<protein>
    <submittedName>
        <fullName evidence="2">Uncharacterized protein</fullName>
    </submittedName>
</protein>
<accession>A0A553N9T1</accession>
<reference evidence="2 3" key="1">
    <citation type="journal article" date="2018" name="Nat. Ecol. Evol.">
        <title>Genomic signatures of mitonuclear coevolution across populations of Tigriopus californicus.</title>
        <authorList>
            <person name="Barreto F.S."/>
            <person name="Watson E.T."/>
            <person name="Lima T.G."/>
            <person name="Willett C.S."/>
            <person name="Edmands S."/>
            <person name="Li W."/>
            <person name="Burton R.S."/>
        </authorList>
    </citation>
    <scope>NUCLEOTIDE SEQUENCE [LARGE SCALE GENOMIC DNA]</scope>
    <source>
        <strain evidence="2 3">San Diego</strain>
    </source>
</reference>
<sequence>MPSSAFRWIEQEAPSVVVWLDNLRKLEARGSACAFILKDQEGTKSKTYHHAIDHAPVISNQQGKLLDPQVFKGSPKENWSIKTSNELNHLKRGVVTYPERTDSSAVESASSQASANSGETHICQIHNETLDQCLDQEGTYVCKSYGSRCFIIQKMPSSIRTTNGQPIDTQSIQQTLNVAEIKSLVSEATIVVNSNLITWKSKADVCSFARTNATKYPNLDSRNCQECLASSLASSLAKLKASKDQENQTVTSTSNQNIYVQQVRIDKAAASTISSTANETSSFNNPGSRLCTSTTQLYRTQVCSTILSSSSSPSSRSIEPVLLDSSKRGNSNCANNASKYFTALSYKPSSKKKQKFLGRPITPQFEISSKANNNLSSSIGYKSTATYPLKKWPLINSKENGVTSTDDVPGGTTTITVTPPTPLTKESFIVPNGISINGAFTSRTKSLISSVVSTGSKPIDNSGLFSRPGNEFILAQAKKRFQSKIYRSQSLGNLVPNSSKKNPKDLRQQKEPSSKKKQKFLGRPITPQFEISSKANNNLSSSIGYKSTATYPLKKWPLINSKENGVTSTDDVPGGTTTITVTPPTPLTKESFIVPNGISINGAFTSRTKSLISSVVSTGSKPIDNSGLFSRPGNEFILAQAKKRFQSKIYRSQSLGNLVPNSSKKNPKDLRQQKE</sequence>
<proteinExistence type="predicted"/>
<feature type="region of interest" description="Disordered" evidence="1">
    <location>
        <begin position="656"/>
        <end position="675"/>
    </location>
</feature>
<feature type="compositionally biased region" description="Basic and acidic residues" evidence="1">
    <location>
        <begin position="666"/>
        <end position="675"/>
    </location>
</feature>
<gene>
    <name evidence="2" type="ORF">TCAL_11513</name>
</gene>
<dbReference type="AlphaFoldDB" id="A0A553N9T1"/>
<evidence type="ECO:0000313" key="2">
    <source>
        <dbReference type="EMBL" id="TRY62183.1"/>
    </source>
</evidence>
<keyword evidence="3" id="KW-1185">Reference proteome</keyword>
<dbReference type="Proteomes" id="UP000318571">
    <property type="component" value="Chromosome 8"/>
</dbReference>
<feature type="region of interest" description="Disordered" evidence="1">
    <location>
        <begin position="492"/>
        <end position="522"/>
    </location>
</feature>
<comment type="caution">
    <text evidence="2">The sequence shown here is derived from an EMBL/GenBank/DDBJ whole genome shotgun (WGS) entry which is preliminary data.</text>
</comment>
<dbReference type="EMBL" id="VCGU01000459">
    <property type="protein sequence ID" value="TRY62183.1"/>
    <property type="molecule type" value="Genomic_DNA"/>
</dbReference>
<evidence type="ECO:0000256" key="1">
    <source>
        <dbReference type="SAM" id="MobiDB-lite"/>
    </source>
</evidence>
<evidence type="ECO:0000313" key="3">
    <source>
        <dbReference type="Proteomes" id="UP000318571"/>
    </source>
</evidence>
<feature type="compositionally biased region" description="Basic and acidic residues" evidence="1">
    <location>
        <begin position="502"/>
        <end position="514"/>
    </location>
</feature>
<name>A0A553N9T1_TIGCA</name>
<feature type="non-terminal residue" evidence="2">
    <location>
        <position position="675"/>
    </location>
</feature>
<organism evidence="2 3">
    <name type="scientific">Tigriopus californicus</name>
    <name type="common">Marine copepod</name>
    <dbReference type="NCBI Taxonomy" id="6832"/>
    <lineage>
        <taxon>Eukaryota</taxon>
        <taxon>Metazoa</taxon>
        <taxon>Ecdysozoa</taxon>
        <taxon>Arthropoda</taxon>
        <taxon>Crustacea</taxon>
        <taxon>Multicrustacea</taxon>
        <taxon>Hexanauplia</taxon>
        <taxon>Copepoda</taxon>
        <taxon>Harpacticoida</taxon>
        <taxon>Harpacticidae</taxon>
        <taxon>Tigriopus</taxon>
    </lineage>
</organism>